<dbReference type="InParanoid" id="A0A2J6TQH6"/>
<accession>A0A2J6TQH6</accession>
<reference evidence="1 2" key="1">
    <citation type="submission" date="2016-04" db="EMBL/GenBank/DDBJ databases">
        <title>A degradative enzymes factory behind the ericoid mycorrhizal symbiosis.</title>
        <authorList>
            <consortium name="DOE Joint Genome Institute"/>
            <person name="Martino E."/>
            <person name="Morin E."/>
            <person name="Grelet G."/>
            <person name="Kuo A."/>
            <person name="Kohler A."/>
            <person name="Daghino S."/>
            <person name="Barry K."/>
            <person name="Choi C."/>
            <person name="Cichocki N."/>
            <person name="Clum A."/>
            <person name="Copeland A."/>
            <person name="Hainaut M."/>
            <person name="Haridas S."/>
            <person name="Labutti K."/>
            <person name="Lindquist E."/>
            <person name="Lipzen A."/>
            <person name="Khouja H.-R."/>
            <person name="Murat C."/>
            <person name="Ohm R."/>
            <person name="Olson A."/>
            <person name="Spatafora J."/>
            <person name="Veneault-Fourrey C."/>
            <person name="Henrissat B."/>
            <person name="Grigoriev I."/>
            <person name="Martin F."/>
            <person name="Perotto S."/>
        </authorList>
    </citation>
    <scope>NUCLEOTIDE SEQUENCE [LARGE SCALE GENOMIC DNA]</scope>
    <source>
        <strain evidence="1 2">E</strain>
    </source>
</reference>
<name>A0A2J6TQH6_9HELO</name>
<sequence>VFPNPELLNNLKQTNRLSITKYTIPDFGSNYKVSIPISNILYKYSQNKVFPK</sequence>
<gene>
    <name evidence="1" type="ORF">K444DRAFT_519413</name>
</gene>
<dbReference type="Proteomes" id="UP000235371">
    <property type="component" value="Unassembled WGS sequence"/>
</dbReference>
<dbReference type="EMBL" id="KZ613746">
    <property type="protein sequence ID" value="PMD65274.1"/>
    <property type="molecule type" value="Genomic_DNA"/>
</dbReference>
<proteinExistence type="predicted"/>
<evidence type="ECO:0000313" key="1">
    <source>
        <dbReference type="EMBL" id="PMD65274.1"/>
    </source>
</evidence>
<feature type="non-terminal residue" evidence="1">
    <location>
        <position position="1"/>
    </location>
</feature>
<dbReference type="GeneID" id="36582031"/>
<organism evidence="1 2">
    <name type="scientific">Hyaloscypha bicolor E</name>
    <dbReference type="NCBI Taxonomy" id="1095630"/>
    <lineage>
        <taxon>Eukaryota</taxon>
        <taxon>Fungi</taxon>
        <taxon>Dikarya</taxon>
        <taxon>Ascomycota</taxon>
        <taxon>Pezizomycotina</taxon>
        <taxon>Leotiomycetes</taxon>
        <taxon>Helotiales</taxon>
        <taxon>Hyaloscyphaceae</taxon>
        <taxon>Hyaloscypha</taxon>
        <taxon>Hyaloscypha bicolor</taxon>
    </lineage>
</organism>
<keyword evidence="2" id="KW-1185">Reference proteome</keyword>
<dbReference type="AlphaFoldDB" id="A0A2J6TQH6"/>
<evidence type="ECO:0000313" key="2">
    <source>
        <dbReference type="Proteomes" id="UP000235371"/>
    </source>
</evidence>
<protein>
    <submittedName>
        <fullName evidence="1">Uncharacterized protein</fullName>
    </submittedName>
</protein>
<dbReference type="OrthoDB" id="5426775at2759"/>
<dbReference type="RefSeq" id="XP_024742178.1">
    <property type="nucleotide sequence ID" value="XM_024873951.1"/>
</dbReference>